<evidence type="ECO:0000313" key="2">
    <source>
        <dbReference type="EMBL" id="EMJ91373.1"/>
    </source>
</evidence>
<dbReference type="PROSITE" id="PS50994">
    <property type="entry name" value="INTEGRASE"/>
    <property type="match status" value="1"/>
</dbReference>
<dbReference type="InterPro" id="IPR012337">
    <property type="entry name" value="RNaseH-like_sf"/>
</dbReference>
<dbReference type="Proteomes" id="UP000011988">
    <property type="component" value="Unassembled WGS sequence"/>
</dbReference>
<dbReference type="PANTHER" id="PTHR46889">
    <property type="entry name" value="TRANSPOSASE INSF FOR INSERTION SEQUENCE IS3B-RELATED"/>
    <property type="match status" value="1"/>
</dbReference>
<feature type="domain" description="Integrase catalytic" evidence="1">
    <location>
        <begin position="249"/>
        <end position="435"/>
    </location>
</feature>
<dbReference type="OrthoDB" id="345333at2"/>
<gene>
    <name evidence="2" type="ORF">LEP1GSC194_0053</name>
    <name evidence="3" type="ORF">LEP1GSC194_1125</name>
</gene>
<name>M6D6P6_9LEPT</name>
<sequence length="464" mass="53552">MDMKVQNVSSHAADSVKLKKTRNIFDTAWKFRVANGNVSDQELKKFPKSTVHSLKKKDPESFRHIHGFCFNGLEPNLQREANSLAIRLENSETVRKAIIAMAKIRLCILQIKSLPKKMKNSIEVKEKIVRTIQRVKDDLGFKRTLRKFHISKSTFHSWFFQVRFRCSSSLGNLCHKRFVGQISKKEIDSLKNLLLEKAVLFWPLSSIWGYARKNDILHCGLSSFYKWARVLRPELFSNKFKKLKKEGFKTSRPNEVWHCDITQFVTKDNIKSHIYVLIDNFSKMILGFKVAHQVDSDVCASLVEEAVSKYQTSFSKLTLPDLFPLINVNLSKESSFVHLMTDGGPENQGALDRLIFENNLPINKITAGKDVSFSNSPIEAVHKITKYQCLHHLEIPNRESLIQKLSEWIPVYNQERPNRAGRYLLTPQEIYEGKSVDSNLLKEQSMNAKKQRYEENRVTSCGVC</sequence>
<dbReference type="Gene3D" id="3.30.420.10">
    <property type="entry name" value="Ribonuclease H-like superfamily/Ribonuclease H"/>
    <property type="match status" value="1"/>
</dbReference>
<dbReference type="EMBL" id="ANIK01000108">
    <property type="protein sequence ID" value="EMJ91373.1"/>
    <property type="molecule type" value="Genomic_DNA"/>
</dbReference>
<organism evidence="3 4">
    <name type="scientific">Leptospira alstonii serovar Sichuan str. 79601</name>
    <dbReference type="NCBI Taxonomy" id="1218565"/>
    <lineage>
        <taxon>Bacteria</taxon>
        <taxon>Pseudomonadati</taxon>
        <taxon>Spirochaetota</taxon>
        <taxon>Spirochaetia</taxon>
        <taxon>Leptospirales</taxon>
        <taxon>Leptospiraceae</taxon>
        <taxon>Leptospira</taxon>
    </lineage>
</organism>
<dbReference type="GO" id="GO:0015074">
    <property type="term" value="P:DNA integration"/>
    <property type="evidence" value="ECO:0007669"/>
    <property type="project" value="InterPro"/>
</dbReference>
<dbReference type="PATRIC" id="fig|1218565.3.peg.2617"/>
<dbReference type="PANTHER" id="PTHR46889:SF4">
    <property type="entry name" value="TRANSPOSASE INSO FOR INSERTION SEQUENCE ELEMENT IS911B-RELATED"/>
    <property type="match status" value="1"/>
</dbReference>
<evidence type="ECO:0000313" key="4">
    <source>
        <dbReference type="Proteomes" id="UP000011988"/>
    </source>
</evidence>
<dbReference type="InterPro" id="IPR050900">
    <property type="entry name" value="Transposase_IS3/IS150/IS904"/>
</dbReference>
<dbReference type="InterPro" id="IPR001584">
    <property type="entry name" value="Integrase_cat-core"/>
</dbReference>
<dbReference type="AlphaFoldDB" id="M6D6P6"/>
<accession>M6D6P6</accession>
<dbReference type="SUPFAM" id="SSF53098">
    <property type="entry name" value="Ribonuclease H-like"/>
    <property type="match status" value="1"/>
</dbReference>
<proteinExistence type="predicted"/>
<dbReference type="GO" id="GO:0003676">
    <property type="term" value="F:nucleic acid binding"/>
    <property type="evidence" value="ECO:0007669"/>
    <property type="project" value="InterPro"/>
</dbReference>
<evidence type="ECO:0000313" key="3">
    <source>
        <dbReference type="EMBL" id="EMJ94235.1"/>
    </source>
</evidence>
<dbReference type="Pfam" id="PF00665">
    <property type="entry name" value="rve"/>
    <property type="match status" value="1"/>
</dbReference>
<protein>
    <submittedName>
        <fullName evidence="3">Integrase core domain protein</fullName>
    </submittedName>
</protein>
<evidence type="ECO:0000259" key="1">
    <source>
        <dbReference type="PROSITE" id="PS50994"/>
    </source>
</evidence>
<reference evidence="3 4" key="1">
    <citation type="submission" date="2013-01" db="EMBL/GenBank/DDBJ databases">
        <authorList>
            <person name="Harkins D.M."/>
            <person name="Durkin A.S."/>
            <person name="Brinkac L.M."/>
            <person name="Haft D.H."/>
            <person name="Selengut J.D."/>
            <person name="Sanka R."/>
            <person name="DePew J."/>
            <person name="Purushe J."/>
            <person name="Galloway R.L."/>
            <person name="Vinetz J.M."/>
            <person name="Sutton G.G."/>
            <person name="Nierman W.C."/>
            <person name="Fouts D.E."/>
        </authorList>
    </citation>
    <scope>NUCLEOTIDE SEQUENCE [LARGE SCALE GENOMIC DNA]</scope>
    <source>
        <strain evidence="3 4">79601</strain>
    </source>
</reference>
<comment type="caution">
    <text evidence="3">The sequence shown here is derived from an EMBL/GenBank/DDBJ whole genome shotgun (WGS) entry which is preliminary data.</text>
</comment>
<dbReference type="EMBL" id="ANIK01000055">
    <property type="protein sequence ID" value="EMJ94235.1"/>
    <property type="molecule type" value="Genomic_DNA"/>
</dbReference>
<dbReference type="InterPro" id="IPR036397">
    <property type="entry name" value="RNaseH_sf"/>
</dbReference>